<feature type="domain" description="BAR" evidence="1">
    <location>
        <begin position="228"/>
        <end position="346"/>
    </location>
</feature>
<dbReference type="InterPro" id="IPR027267">
    <property type="entry name" value="AH/BAR_dom_sf"/>
</dbReference>
<reference evidence="2" key="1">
    <citation type="submission" date="2020-11" db="EMBL/GenBank/DDBJ databases">
        <authorList>
            <person name="Tran Van P."/>
        </authorList>
    </citation>
    <scope>NUCLEOTIDE SEQUENCE</scope>
</reference>
<dbReference type="Gene3D" id="1.20.1270.60">
    <property type="entry name" value="Arfaptin homology (AH) domain/BAR domain"/>
    <property type="match status" value="1"/>
</dbReference>
<dbReference type="EMBL" id="OC316948">
    <property type="protein sequence ID" value="CAD7394384.1"/>
    <property type="molecule type" value="Genomic_DNA"/>
</dbReference>
<proteinExistence type="predicted"/>
<protein>
    <recommendedName>
        <fullName evidence="1">BAR domain-containing protein</fullName>
    </recommendedName>
</protein>
<dbReference type="PANTHER" id="PTHR12552">
    <property type="entry name" value="OLIGOPHRENIN 1"/>
    <property type="match status" value="1"/>
</dbReference>
<name>A0A7R9GQV0_TIMCR</name>
<evidence type="ECO:0000259" key="1">
    <source>
        <dbReference type="Pfam" id="PF16746"/>
    </source>
</evidence>
<organism evidence="2">
    <name type="scientific">Timema cristinae</name>
    <name type="common">Walking stick</name>
    <dbReference type="NCBI Taxonomy" id="61476"/>
    <lineage>
        <taxon>Eukaryota</taxon>
        <taxon>Metazoa</taxon>
        <taxon>Ecdysozoa</taxon>
        <taxon>Arthropoda</taxon>
        <taxon>Hexapoda</taxon>
        <taxon>Insecta</taxon>
        <taxon>Pterygota</taxon>
        <taxon>Neoptera</taxon>
        <taxon>Polyneoptera</taxon>
        <taxon>Phasmatodea</taxon>
        <taxon>Timematodea</taxon>
        <taxon>Timematoidea</taxon>
        <taxon>Timematidae</taxon>
        <taxon>Timema</taxon>
    </lineage>
</organism>
<dbReference type="SUPFAM" id="SSF103657">
    <property type="entry name" value="BAR/IMD domain-like"/>
    <property type="match status" value="1"/>
</dbReference>
<gene>
    <name evidence="2" type="ORF">TCEB3V08_LOCUS2309</name>
</gene>
<dbReference type="Pfam" id="PF16746">
    <property type="entry name" value="BAR_3"/>
    <property type="match status" value="1"/>
</dbReference>
<sequence>MCKVYIHLVSHKRKRFVPVLSKSHLYQSQKEVVCPSLVQLTPISVTEGSGLCHSCPTHTYISHKRKTFVPVLSNSQLYQSQKEVVCASLVQLTLISVTEGSGLSQCCPTHACISHRKKWFVPVLSNSHLYQSQKEDVCASLVQLTTVSVTKGSGLCQSCPTHTCISHRKKWFVPVLSNSHLYQSQKEEVCPSVVQLTPVSVTKGSGLCQSCPTHTCISHRRKWFVPDLSRAQRTLSNSLVKFNFECIGTNLTDDEVSISVSLKEFGRLIANIEDQRDMMLDRAYDQIILPLENFRKEHIGGVKEGKKKFEKQTAKFCLSQERYLGLSTKKQDTVLKEVSHCLIPTRGSHTPWSWARIRSAW</sequence>
<dbReference type="InterPro" id="IPR004148">
    <property type="entry name" value="BAR_dom"/>
</dbReference>
<dbReference type="PANTHER" id="PTHR12552:SF1">
    <property type="entry name" value="RHO GTPASE-ACTIVATING PROTEIN GRAF"/>
    <property type="match status" value="1"/>
</dbReference>
<accession>A0A7R9GQV0</accession>
<dbReference type="GO" id="GO:0005096">
    <property type="term" value="F:GTPase activator activity"/>
    <property type="evidence" value="ECO:0007669"/>
    <property type="project" value="InterPro"/>
</dbReference>
<dbReference type="InterPro" id="IPR047234">
    <property type="entry name" value="GRAF_fam"/>
</dbReference>
<evidence type="ECO:0000313" key="2">
    <source>
        <dbReference type="EMBL" id="CAD7394384.1"/>
    </source>
</evidence>
<dbReference type="AlphaFoldDB" id="A0A7R9GQV0"/>
<dbReference type="GO" id="GO:0005737">
    <property type="term" value="C:cytoplasm"/>
    <property type="evidence" value="ECO:0007669"/>
    <property type="project" value="InterPro"/>
</dbReference>